<feature type="binding site" evidence="5 6">
    <location>
        <position position="125"/>
    </location>
    <ligand>
        <name>ATP</name>
        <dbReference type="ChEBI" id="CHEBI:30616"/>
    </ligand>
</feature>
<evidence type="ECO:0000256" key="3">
    <source>
        <dbReference type="ARBA" id="ARBA00022777"/>
    </source>
</evidence>
<keyword evidence="4 5" id="KW-0067">ATP-binding</keyword>
<evidence type="ECO:0000256" key="4">
    <source>
        <dbReference type="ARBA" id="ARBA00022840"/>
    </source>
</evidence>
<comment type="similarity">
    <text evidence="5 6 7">Belongs to the ATP:guanido phosphotransferase family.</text>
</comment>
<dbReference type="Gene3D" id="3.30.590.10">
    <property type="entry name" value="Glutamine synthetase/guanido kinase, catalytic domain"/>
    <property type="match status" value="1"/>
</dbReference>
<dbReference type="InterPro" id="IPR000749">
    <property type="entry name" value="ATP-guanido_PTrfase"/>
</dbReference>
<dbReference type="GO" id="GO:1990424">
    <property type="term" value="F:protein arginine kinase activity"/>
    <property type="evidence" value="ECO:0007669"/>
    <property type="project" value="UniProtKB-EC"/>
</dbReference>
<dbReference type="PROSITE" id="PS00112">
    <property type="entry name" value="PHOSPHAGEN_KINASE"/>
    <property type="match status" value="1"/>
</dbReference>
<reference evidence="9" key="1">
    <citation type="submission" date="2023-03" db="EMBL/GenBank/DDBJ databases">
        <title>Selenobaculum gbiensis gen. nov. sp. nov., a new bacterium isolated from the gut microbiota of IBD patient.</title>
        <authorList>
            <person name="Yeo S."/>
            <person name="Park H."/>
            <person name="Huh C.S."/>
        </authorList>
    </citation>
    <scope>NUCLEOTIDE SEQUENCE</scope>
    <source>
        <strain evidence="9">ICN-92133</strain>
    </source>
</reference>
<feature type="domain" description="Phosphagen kinase C-terminal" evidence="8">
    <location>
        <begin position="23"/>
        <end position="254"/>
    </location>
</feature>
<keyword evidence="10" id="KW-1185">Reference proteome</keyword>
<sequence length="356" mass="39548">MNKELLLMPNSSWMDGSGNESDIVLSSRVRLARNLVRIPFPNRADIAQLAAVERKVVELLSDIETVTGKACDFIELDQLTSLERNVLIEKHLISNNHVENPENRALLLSEDTKVSLMVNEEDHLRIQCMVSGFDLVEPFRLATQIDDVIESKLDLAFNEQIGYLTSCPTNLGTGIRASVMMHLPGLVFTRQINKIINASTQLGLAVRGLYGEGTDVIGNIFQISNQLTMGFSEKEIIENLSSAVMEILTHERAARKALYSQSPDSMSDKVWRSFGILKYARSIAASEALGLLSEIRMGIDLGIIQNVPAEVFNELLVSTRPNFLQNKKEHANLSQSEINRERASVIRAVLSSLTNA</sequence>
<dbReference type="InterPro" id="IPR022414">
    <property type="entry name" value="ATP-guanido_PTrfase_cat"/>
</dbReference>
<dbReference type="InterPro" id="IPR022415">
    <property type="entry name" value="ATP-guanido_PTrfase_AS"/>
</dbReference>
<comment type="caution">
    <text evidence="5">Lacks conserved residue(s) required for the propagation of feature annotation.</text>
</comment>
<accession>A0A9Y2AHV7</accession>
<dbReference type="GO" id="GO:0005524">
    <property type="term" value="F:ATP binding"/>
    <property type="evidence" value="ECO:0007669"/>
    <property type="project" value="UniProtKB-UniRule"/>
</dbReference>
<comment type="function">
    <text evidence="5">Catalyzes the specific phosphorylation of arginine residues in proteins.</text>
</comment>
<dbReference type="HAMAP" id="MF_00602">
    <property type="entry name" value="Prot_Arg_kinase"/>
    <property type="match status" value="1"/>
</dbReference>
<organism evidence="9 10">
    <name type="scientific">Selenobaculum gibii</name>
    <dbReference type="NCBI Taxonomy" id="3054208"/>
    <lineage>
        <taxon>Bacteria</taxon>
        <taxon>Bacillati</taxon>
        <taxon>Bacillota</taxon>
        <taxon>Negativicutes</taxon>
        <taxon>Selenomonadales</taxon>
        <taxon>Selenomonadaceae</taxon>
        <taxon>Selenobaculum</taxon>
    </lineage>
</organism>
<evidence type="ECO:0000313" key="9">
    <source>
        <dbReference type="EMBL" id="WIW70132.1"/>
    </source>
</evidence>
<dbReference type="EMBL" id="CP120678">
    <property type="protein sequence ID" value="WIW70132.1"/>
    <property type="molecule type" value="Genomic_DNA"/>
</dbReference>
<dbReference type="Proteomes" id="UP001243623">
    <property type="component" value="Chromosome"/>
</dbReference>
<proteinExistence type="inferred from homology"/>
<dbReference type="GO" id="GO:0005615">
    <property type="term" value="C:extracellular space"/>
    <property type="evidence" value="ECO:0007669"/>
    <property type="project" value="TreeGrafter"/>
</dbReference>
<dbReference type="PROSITE" id="PS51510">
    <property type="entry name" value="PHOSPHAGEN_KINASE_C"/>
    <property type="match status" value="1"/>
</dbReference>
<feature type="binding site" evidence="5 6">
    <location>
        <begin position="207"/>
        <end position="212"/>
    </location>
    <ligand>
        <name>ATP</name>
        <dbReference type="ChEBI" id="CHEBI:30616"/>
    </ligand>
</feature>
<dbReference type="GO" id="GO:0046314">
    <property type="term" value="P:phosphocreatine biosynthetic process"/>
    <property type="evidence" value="ECO:0007669"/>
    <property type="project" value="InterPro"/>
</dbReference>
<dbReference type="PANTHER" id="PTHR11547:SF38">
    <property type="entry name" value="ARGININE KINASE 1-RELATED"/>
    <property type="match status" value="1"/>
</dbReference>
<feature type="binding site" evidence="5 6">
    <location>
        <position position="91"/>
    </location>
    <ligand>
        <name>ATP</name>
        <dbReference type="ChEBI" id="CHEBI:30616"/>
    </ligand>
</feature>
<dbReference type="PANTHER" id="PTHR11547">
    <property type="entry name" value="ARGININE OR CREATINE KINASE"/>
    <property type="match status" value="1"/>
</dbReference>
<evidence type="ECO:0000256" key="1">
    <source>
        <dbReference type="ARBA" id="ARBA00022679"/>
    </source>
</evidence>
<keyword evidence="1 5" id="KW-0808">Transferase</keyword>
<dbReference type="InterPro" id="IPR014746">
    <property type="entry name" value="Gln_synth/guanido_kin_cat_dom"/>
</dbReference>
<dbReference type="EC" id="2.7.14.1" evidence="5"/>
<evidence type="ECO:0000256" key="2">
    <source>
        <dbReference type="ARBA" id="ARBA00022741"/>
    </source>
</evidence>
<feature type="binding site" evidence="5 6">
    <location>
        <begin position="176"/>
        <end position="180"/>
    </location>
    <ligand>
        <name>ATP</name>
        <dbReference type="ChEBI" id="CHEBI:30616"/>
    </ligand>
</feature>
<dbReference type="SUPFAM" id="SSF55931">
    <property type="entry name" value="Glutamine synthetase/guanido kinase"/>
    <property type="match status" value="1"/>
</dbReference>
<dbReference type="KEGG" id="sgbi:P3F81_09535"/>
<evidence type="ECO:0000313" key="10">
    <source>
        <dbReference type="Proteomes" id="UP001243623"/>
    </source>
</evidence>
<feature type="binding site" evidence="5 6">
    <location>
        <begin position="26"/>
        <end position="30"/>
    </location>
    <ligand>
        <name>ATP</name>
        <dbReference type="ChEBI" id="CHEBI:30616"/>
    </ligand>
</feature>
<dbReference type="Pfam" id="PF00217">
    <property type="entry name" value="ATP-gua_Ptrans"/>
    <property type="match status" value="1"/>
</dbReference>
<keyword evidence="2 5" id="KW-0547">Nucleotide-binding</keyword>
<evidence type="ECO:0000259" key="8">
    <source>
        <dbReference type="PROSITE" id="PS51510"/>
    </source>
</evidence>
<name>A0A9Y2AHV7_9FIRM</name>
<evidence type="ECO:0000256" key="6">
    <source>
        <dbReference type="PROSITE-ProRule" id="PRU00843"/>
    </source>
</evidence>
<keyword evidence="3 5" id="KW-0418">Kinase</keyword>
<dbReference type="InterPro" id="IPR023660">
    <property type="entry name" value="Arg_Kinase"/>
</dbReference>
<evidence type="ECO:0000256" key="7">
    <source>
        <dbReference type="RuleBase" id="RU000505"/>
    </source>
</evidence>
<dbReference type="GO" id="GO:0004111">
    <property type="term" value="F:creatine kinase activity"/>
    <property type="evidence" value="ECO:0007669"/>
    <property type="project" value="InterPro"/>
</dbReference>
<dbReference type="RefSeq" id="WP_147670253.1">
    <property type="nucleotide sequence ID" value="NZ_CP120678.1"/>
</dbReference>
<dbReference type="NCBIfam" id="NF002194">
    <property type="entry name" value="PRK01059.1-4"/>
    <property type="match status" value="1"/>
</dbReference>
<dbReference type="CDD" id="cd07930">
    <property type="entry name" value="bacterial_phosphagen_kinase"/>
    <property type="match status" value="1"/>
</dbReference>
<dbReference type="AlphaFoldDB" id="A0A9Y2AHV7"/>
<comment type="catalytic activity">
    <reaction evidence="5">
        <text>L-arginyl-[protein] + ATP = N(omega)-phospho-L-arginyl-[protein] + ADP + H(+)</text>
        <dbReference type="Rhea" id="RHEA:43384"/>
        <dbReference type="Rhea" id="RHEA-COMP:10532"/>
        <dbReference type="Rhea" id="RHEA-COMP:10533"/>
        <dbReference type="ChEBI" id="CHEBI:15378"/>
        <dbReference type="ChEBI" id="CHEBI:29965"/>
        <dbReference type="ChEBI" id="CHEBI:30616"/>
        <dbReference type="ChEBI" id="CHEBI:83226"/>
        <dbReference type="ChEBI" id="CHEBI:456216"/>
        <dbReference type="EC" id="2.7.14.1"/>
    </reaction>
</comment>
<gene>
    <name evidence="5" type="primary">mcsB</name>
    <name evidence="9" type="ORF">P3F81_09535</name>
</gene>
<protein>
    <recommendedName>
        <fullName evidence="5">Protein-arginine kinase</fullName>
        <ecNumber evidence="5">2.7.14.1</ecNumber>
    </recommendedName>
</protein>
<evidence type="ECO:0000256" key="5">
    <source>
        <dbReference type="HAMAP-Rule" id="MF_00602"/>
    </source>
</evidence>